<sequence length="408" mass="45475">MEMTEKPDNVDHQESIYQTSFDVQSPSDYTTKLKKKLKWKAMVFVSQMLVILLLAILFVFILLLLVQNLQNNCERPNHELNCNCSTVSSSTAYVTSQNENDDIQQKVDDILNYVISLTSSSDSHAKIFNETLNQIKILSATSCKEVQEILPESSSGVYLFASPDGNGYRHVYCHMEELCGSGGGWTRLAYLNMSDPTEQCPSELRFYQSGGVRVCGRPFSGSAYVGSGSCASVQFPSNGLDYSQICGRVLGYQYGSPDALHIRFNAQQETSINSYYMDGISITRGSPRQHVWTLMAGLGDSYFEDTYNCPCNTGSTVSVPSFVGNDYFCESGNSNQNYAEILYTSDPLWDGQGCGSLEGPCCSAPGLPWFHRDYGSDKTNDYIELRICSEESTINEDTPVHFYELYVK</sequence>
<dbReference type="InParanoid" id="A0A1X7VVM8"/>
<keyword evidence="1" id="KW-0812">Transmembrane</keyword>
<dbReference type="Gene3D" id="3.90.215.10">
    <property type="entry name" value="Gamma Fibrinogen, chain A, domain 1"/>
    <property type="match status" value="1"/>
</dbReference>
<proteinExistence type="predicted"/>
<evidence type="ECO:0008006" key="3">
    <source>
        <dbReference type="Google" id="ProtNLM"/>
    </source>
</evidence>
<name>A0A1X7VVM8_AMPQE</name>
<dbReference type="OrthoDB" id="5971203at2759"/>
<organism evidence="2">
    <name type="scientific">Amphimedon queenslandica</name>
    <name type="common">Sponge</name>
    <dbReference type="NCBI Taxonomy" id="400682"/>
    <lineage>
        <taxon>Eukaryota</taxon>
        <taxon>Metazoa</taxon>
        <taxon>Porifera</taxon>
        <taxon>Demospongiae</taxon>
        <taxon>Heteroscleromorpha</taxon>
        <taxon>Haplosclerida</taxon>
        <taxon>Niphatidae</taxon>
        <taxon>Amphimedon</taxon>
    </lineage>
</organism>
<dbReference type="EnsemblMetazoa" id="Aqu2.1.43929_001">
    <property type="protein sequence ID" value="Aqu2.1.43929_001"/>
    <property type="gene ID" value="Aqu2.1.43929"/>
</dbReference>
<dbReference type="AlphaFoldDB" id="A0A1X7VVM8"/>
<evidence type="ECO:0000313" key="2">
    <source>
        <dbReference type="EnsemblMetazoa" id="Aqu2.1.43929_001"/>
    </source>
</evidence>
<dbReference type="InterPro" id="IPR014716">
    <property type="entry name" value="Fibrinogen_a/b/g_C_1"/>
</dbReference>
<feature type="transmembrane region" description="Helical" evidence="1">
    <location>
        <begin position="41"/>
        <end position="66"/>
    </location>
</feature>
<keyword evidence="1" id="KW-1133">Transmembrane helix</keyword>
<reference evidence="2" key="1">
    <citation type="submission" date="2017-05" db="UniProtKB">
        <authorList>
            <consortium name="EnsemblMetazoa"/>
        </authorList>
    </citation>
    <scope>IDENTIFICATION</scope>
</reference>
<protein>
    <recommendedName>
        <fullName evidence="3">Fibrinogen C-terminal domain-containing protein</fullName>
    </recommendedName>
</protein>
<keyword evidence="1" id="KW-0472">Membrane</keyword>
<evidence type="ECO:0000256" key="1">
    <source>
        <dbReference type="SAM" id="Phobius"/>
    </source>
</evidence>
<accession>A0A1X7VVM8</accession>